<dbReference type="InterPro" id="IPR007219">
    <property type="entry name" value="XnlR_reg_dom"/>
</dbReference>
<evidence type="ECO:0000256" key="4">
    <source>
        <dbReference type="ARBA" id="ARBA00023163"/>
    </source>
</evidence>
<keyword evidence="5" id="KW-0539">Nucleus</keyword>
<dbReference type="Pfam" id="PF04082">
    <property type="entry name" value="Fungal_trans"/>
    <property type="match status" value="1"/>
</dbReference>
<dbReference type="EMBL" id="KV426484">
    <property type="protein sequence ID" value="KZV80418.1"/>
    <property type="molecule type" value="Genomic_DNA"/>
</dbReference>
<dbReference type="GO" id="GO:0000981">
    <property type="term" value="F:DNA-binding transcription factor activity, RNA polymerase II-specific"/>
    <property type="evidence" value="ECO:0007669"/>
    <property type="project" value="InterPro"/>
</dbReference>
<name>A0A165BDX8_EXIGL</name>
<dbReference type="InterPro" id="IPR001138">
    <property type="entry name" value="Zn2Cys6_DnaBD"/>
</dbReference>
<evidence type="ECO:0000313" key="7">
    <source>
        <dbReference type="EMBL" id="KZV80418.1"/>
    </source>
</evidence>
<gene>
    <name evidence="7" type="ORF">EXIGLDRAFT_845545</name>
</gene>
<keyword evidence="8" id="KW-1185">Reference proteome</keyword>
<keyword evidence="3" id="KW-0805">Transcription regulation</keyword>
<protein>
    <recommendedName>
        <fullName evidence="6">Zn(2)-C6 fungal-type domain-containing protein</fullName>
    </recommendedName>
</protein>
<dbReference type="SMART" id="SM00066">
    <property type="entry name" value="GAL4"/>
    <property type="match status" value="1"/>
</dbReference>
<dbReference type="CDD" id="cd12148">
    <property type="entry name" value="fungal_TF_MHR"/>
    <property type="match status" value="1"/>
</dbReference>
<proteinExistence type="predicted"/>
<dbReference type="PROSITE" id="PS50048">
    <property type="entry name" value="ZN2_CY6_FUNGAL_2"/>
    <property type="match status" value="1"/>
</dbReference>
<dbReference type="AlphaFoldDB" id="A0A165BDX8"/>
<dbReference type="Gene3D" id="4.10.240.10">
    <property type="entry name" value="Zn(2)-C6 fungal-type DNA-binding domain"/>
    <property type="match status" value="1"/>
</dbReference>
<dbReference type="GO" id="GO:0003677">
    <property type="term" value="F:DNA binding"/>
    <property type="evidence" value="ECO:0007669"/>
    <property type="project" value="InterPro"/>
</dbReference>
<dbReference type="STRING" id="1314781.A0A165BDX8"/>
<keyword evidence="2" id="KW-0479">Metal-binding</keyword>
<evidence type="ECO:0000259" key="6">
    <source>
        <dbReference type="PROSITE" id="PS50048"/>
    </source>
</evidence>
<organism evidence="7 8">
    <name type="scientific">Exidia glandulosa HHB12029</name>
    <dbReference type="NCBI Taxonomy" id="1314781"/>
    <lineage>
        <taxon>Eukaryota</taxon>
        <taxon>Fungi</taxon>
        <taxon>Dikarya</taxon>
        <taxon>Basidiomycota</taxon>
        <taxon>Agaricomycotina</taxon>
        <taxon>Agaricomycetes</taxon>
        <taxon>Auriculariales</taxon>
        <taxon>Exidiaceae</taxon>
        <taxon>Exidia</taxon>
    </lineage>
</organism>
<sequence>MSSNDSSSQQYRSTLSRGEACLICRRRKMKCDAGRPCGSCVRSGKGEECEYEDTRYLVQIHGLQSHVVALQQRIRELESQARAGVLPTTQAFSAFMQPTSTSTPAVAPAGLASSNVQALPIQLQVAEVVHLLQSFVPHATQFGLPLASITHLQTASQTGPTPLSLAAIAVSSHFYPSHPTATTTQLFQRAQNALLSVPTPSLLEIQAHALLSSLAFIMGKELDGHRHCAAAVQVAVNQGLHALGQYRREPGERDKVETWWMVYRVDAVWSAITGVSSSAPAFSGITTAFVPSKDGQMAGLLPGLYTGPAYSFTDGETRNSMRVKAFALFLHAHELIAGYAPNRHIPQSYWRDVYSTTAALNKCLEVLPEESVSVKIVVSTALLGLHSMVNERDGSVAAVEIVAQVVKSIEESDWVLLDPAIGFCLKKVEGWMKRDAAMYPDAEDDEAQENLSAISLAVARLATIFPYVESSWSTTTRLEFSPL</sequence>
<evidence type="ECO:0000313" key="8">
    <source>
        <dbReference type="Proteomes" id="UP000077266"/>
    </source>
</evidence>
<dbReference type="Proteomes" id="UP000077266">
    <property type="component" value="Unassembled WGS sequence"/>
</dbReference>
<dbReference type="InParanoid" id="A0A165BDX8"/>
<dbReference type="GO" id="GO:0008270">
    <property type="term" value="F:zinc ion binding"/>
    <property type="evidence" value="ECO:0007669"/>
    <property type="project" value="InterPro"/>
</dbReference>
<evidence type="ECO:0000256" key="1">
    <source>
        <dbReference type="ARBA" id="ARBA00004123"/>
    </source>
</evidence>
<dbReference type="GO" id="GO:0006351">
    <property type="term" value="P:DNA-templated transcription"/>
    <property type="evidence" value="ECO:0007669"/>
    <property type="project" value="InterPro"/>
</dbReference>
<reference evidence="7 8" key="1">
    <citation type="journal article" date="2016" name="Mol. Biol. Evol.">
        <title>Comparative Genomics of Early-Diverging Mushroom-Forming Fungi Provides Insights into the Origins of Lignocellulose Decay Capabilities.</title>
        <authorList>
            <person name="Nagy L.G."/>
            <person name="Riley R."/>
            <person name="Tritt A."/>
            <person name="Adam C."/>
            <person name="Daum C."/>
            <person name="Floudas D."/>
            <person name="Sun H."/>
            <person name="Yadav J.S."/>
            <person name="Pangilinan J."/>
            <person name="Larsson K.H."/>
            <person name="Matsuura K."/>
            <person name="Barry K."/>
            <person name="Labutti K."/>
            <person name="Kuo R."/>
            <person name="Ohm R.A."/>
            <person name="Bhattacharya S.S."/>
            <person name="Shirouzu T."/>
            <person name="Yoshinaga Y."/>
            <person name="Martin F.M."/>
            <person name="Grigoriev I.V."/>
            <person name="Hibbett D.S."/>
        </authorList>
    </citation>
    <scope>NUCLEOTIDE SEQUENCE [LARGE SCALE GENOMIC DNA]</scope>
    <source>
        <strain evidence="7 8">HHB12029</strain>
    </source>
</reference>
<evidence type="ECO:0000256" key="5">
    <source>
        <dbReference type="ARBA" id="ARBA00023242"/>
    </source>
</evidence>
<dbReference type="CDD" id="cd00067">
    <property type="entry name" value="GAL4"/>
    <property type="match status" value="1"/>
</dbReference>
<evidence type="ECO:0000256" key="3">
    <source>
        <dbReference type="ARBA" id="ARBA00023015"/>
    </source>
</evidence>
<accession>A0A165BDX8</accession>
<evidence type="ECO:0000256" key="2">
    <source>
        <dbReference type="ARBA" id="ARBA00022723"/>
    </source>
</evidence>
<comment type="subcellular location">
    <subcellularLocation>
        <location evidence="1">Nucleus</location>
    </subcellularLocation>
</comment>
<dbReference type="SUPFAM" id="SSF57701">
    <property type="entry name" value="Zn2/Cys6 DNA-binding domain"/>
    <property type="match status" value="1"/>
</dbReference>
<dbReference type="InterPro" id="IPR036864">
    <property type="entry name" value="Zn2-C6_fun-type_DNA-bd_sf"/>
</dbReference>
<dbReference type="InterPro" id="IPR050815">
    <property type="entry name" value="TF_fung"/>
</dbReference>
<keyword evidence="4" id="KW-0804">Transcription</keyword>
<dbReference type="PANTHER" id="PTHR47338:SF29">
    <property type="entry name" value="ZN(2)-C6 FUNGAL-TYPE DOMAIN-CONTAINING PROTEIN"/>
    <property type="match status" value="1"/>
</dbReference>
<feature type="domain" description="Zn(2)-C6 fungal-type" evidence="6">
    <location>
        <begin position="20"/>
        <end position="51"/>
    </location>
</feature>
<dbReference type="Pfam" id="PF00172">
    <property type="entry name" value="Zn_clus"/>
    <property type="match status" value="1"/>
</dbReference>
<dbReference type="PANTHER" id="PTHR47338">
    <property type="entry name" value="ZN(II)2CYS6 TRANSCRIPTION FACTOR (EUROFUNG)-RELATED"/>
    <property type="match status" value="1"/>
</dbReference>
<dbReference type="PROSITE" id="PS00463">
    <property type="entry name" value="ZN2_CY6_FUNGAL_1"/>
    <property type="match status" value="1"/>
</dbReference>
<dbReference type="GO" id="GO:0005634">
    <property type="term" value="C:nucleus"/>
    <property type="evidence" value="ECO:0007669"/>
    <property type="project" value="UniProtKB-SubCell"/>
</dbReference>
<dbReference type="OrthoDB" id="39175at2759"/>